<evidence type="ECO:0000313" key="2">
    <source>
        <dbReference type="EMBL" id="KAK7532564.1"/>
    </source>
</evidence>
<feature type="compositionally biased region" description="Polar residues" evidence="1">
    <location>
        <begin position="200"/>
        <end position="210"/>
    </location>
</feature>
<keyword evidence="3" id="KW-1185">Reference proteome</keyword>
<reference evidence="2 3" key="1">
    <citation type="submission" date="2024-04" db="EMBL/GenBank/DDBJ databases">
        <title>Phyllosticta paracitricarpa is synonymous to the EU quarantine fungus P. citricarpa based on phylogenomic analyses.</title>
        <authorList>
            <consortium name="Lawrence Berkeley National Laboratory"/>
            <person name="Van Ingen-Buijs V.A."/>
            <person name="Van Westerhoven A.C."/>
            <person name="Haridas S."/>
            <person name="Skiadas P."/>
            <person name="Martin F."/>
            <person name="Groenewald J.Z."/>
            <person name="Crous P.W."/>
            <person name="Seidl M.F."/>
        </authorList>
    </citation>
    <scope>NUCLEOTIDE SEQUENCE [LARGE SCALE GENOMIC DNA]</scope>
    <source>
        <strain evidence="2 3">CBS 122670</strain>
    </source>
</reference>
<dbReference type="EMBL" id="JBBPDW010000051">
    <property type="protein sequence ID" value="KAK7532564.1"/>
    <property type="molecule type" value="Genomic_DNA"/>
</dbReference>
<sequence>MLTPLDFIRLDWLRWQQLVRERGSSLRQSSCCHPRVCSPPTYYSLQKHTTHNRNRTGPGAVIVLGAPVDEVREADQSDQPDQHDDQDDDDARVFFDGRQRDGGEDGGEKFECHGFFFWWWDGWRGCGVGDRPAVLDRGRVWRVEVMGGVVLVPRGRERGKEMEREREDEAQWLWCLGRASEAVDGRDGRYASRQREKEGQSASQTTPNRLNRSRARHAALNQQQQYVRRRR</sequence>
<protein>
    <submittedName>
        <fullName evidence="2">Uncharacterized protein</fullName>
    </submittedName>
</protein>
<evidence type="ECO:0000256" key="1">
    <source>
        <dbReference type="SAM" id="MobiDB-lite"/>
    </source>
</evidence>
<comment type="caution">
    <text evidence="2">The sequence shown here is derived from an EMBL/GenBank/DDBJ whole genome shotgun (WGS) entry which is preliminary data.</text>
</comment>
<feature type="region of interest" description="Disordered" evidence="1">
    <location>
        <begin position="72"/>
        <end position="105"/>
    </location>
</feature>
<feature type="compositionally biased region" description="Basic and acidic residues" evidence="1">
    <location>
        <begin position="185"/>
        <end position="199"/>
    </location>
</feature>
<dbReference type="Proteomes" id="UP001365128">
    <property type="component" value="Unassembled WGS sequence"/>
</dbReference>
<accession>A0ABR1LD43</accession>
<feature type="compositionally biased region" description="Polar residues" evidence="1">
    <location>
        <begin position="220"/>
        <end position="231"/>
    </location>
</feature>
<name>A0ABR1LD43_9PEZI</name>
<feature type="compositionally biased region" description="Basic and acidic residues" evidence="1">
    <location>
        <begin position="72"/>
        <end position="83"/>
    </location>
</feature>
<feature type="compositionally biased region" description="Basic and acidic residues" evidence="1">
    <location>
        <begin position="91"/>
        <end position="105"/>
    </location>
</feature>
<gene>
    <name evidence="2" type="ORF">IWX46DRAFT_356516</name>
</gene>
<feature type="region of interest" description="Disordered" evidence="1">
    <location>
        <begin position="185"/>
        <end position="231"/>
    </location>
</feature>
<evidence type="ECO:0000313" key="3">
    <source>
        <dbReference type="Proteomes" id="UP001365128"/>
    </source>
</evidence>
<organism evidence="2 3">
    <name type="scientific">Phyllosticta citricarpa</name>
    <dbReference type="NCBI Taxonomy" id="55181"/>
    <lineage>
        <taxon>Eukaryota</taxon>
        <taxon>Fungi</taxon>
        <taxon>Dikarya</taxon>
        <taxon>Ascomycota</taxon>
        <taxon>Pezizomycotina</taxon>
        <taxon>Dothideomycetes</taxon>
        <taxon>Dothideomycetes incertae sedis</taxon>
        <taxon>Botryosphaeriales</taxon>
        <taxon>Phyllostictaceae</taxon>
        <taxon>Phyllosticta</taxon>
    </lineage>
</organism>
<proteinExistence type="predicted"/>